<evidence type="ECO:0000256" key="2">
    <source>
        <dbReference type="ARBA" id="ARBA00010199"/>
    </source>
</evidence>
<dbReference type="NCBIfam" id="TIGR00797">
    <property type="entry name" value="matE"/>
    <property type="match status" value="1"/>
</dbReference>
<dbReference type="Pfam" id="PF01554">
    <property type="entry name" value="MatE"/>
    <property type="match status" value="2"/>
</dbReference>
<dbReference type="GO" id="GO:0042910">
    <property type="term" value="F:xenobiotic transmembrane transporter activity"/>
    <property type="evidence" value="ECO:0007669"/>
    <property type="project" value="InterPro"/>
</dbReference>
<dbReference type="PANTHER" id="PTHR42893:SF46">
    <property type="entry name" value="PROTEIN DETOXIFICATION 44, CHLOROPLASTIC"/>
    <property type="match status" value="1"/>
</dbReference>
<evidence type="ECO:0000256" key="1">
    <source>
        <dbReference type="ARBA" id="ARBA00004651"/>
    </source>
</evidence>
<keyword evidence="5 8" id="KW-0812">Transmembrane</keyword>
<dbReference type="PANTHER" id="PTHR42893">
    <property type="entry name" value="PROTEIN DETOXIFICATION 44, CHLOROPLASTIC-RELATED"/>
    <property type="match status" value="1"/>
</dbReference>
<gene>
    <name evidence="9" type="ORF">GCM10007377_13230</name>
</gene>
<evidence type="ECO:0000256" key="7">
    <source>
        <dbReference type="ARBA" id="ARBA00023136"/>
    </source>
</evidence>
<name>A0A8J3EXD1_9BIFI</name>
<evidence type="ECO:0000313" key="9">
    <source>
        <dbReference type="EMBL" id="GGI14900.1"/>
    </source>
</evidence>
<feature type="transmembrane region" description="Helical" evidence="8">
    <location>
        <begin position="290"/>
        <end position="312"/>
    </location>
</feature>
<feature type="transmembrane region" description="Helical" evidence="8">
    <location>
        <begin position="423"/>
        <end position="441"/>
    </location>
</feature>
<feature type="transmembrane region" description="Helical" evidence="8">
    <location>
        <begin position="59"/>
        <end position="82"/>
    </location>
</feature>
<keyword evidence="6 8" id="KW-1133">Transmembrane helix</keyword>
<keyword evidence="4" id="KW-1003">Cell membrane</keyword>
<dbReference type="EMBL" id="BMDH01000003">
    <property type="protein sequence ID" value="GGI14900.1"/>
    <property type="molecule type" value="Genomic_DNA"/>
</dbReference>
<feature type="transmembrane region" description="Helical" evidence="8">
    <location>
        <begin position="207"/>
        <end position="228"/>
    </location>
</feature>
<evidence type="ECO:0000256" key="8">
    <source>
        <dbReference type="SAM" id="Phobius"/>
    </source>
</evidence>
<dbReference type="CDD" id="cd13136">
    <property type="entry name" value="MATE_DinF_like"/>
    <property type="match status" value="1"/>
</dbReference>
<dbReference type="InterPro" id="IPR002528">
    <property type="entry name" value="MATE_fam"/>
</dbReference>
<sequence length="462" mass="48769">MRFTIIPYVQKQNEVKTTQPVASPKQLLLLAIPTLGQLIAEPTFVLIDTAIVGHVGDAALAGLSLGSTIILTAVGLCIFLAYSTTSQVAHFFGAGKRKDGLQAGIDGLWLALLIGTALALCLFVVARPLCILLGGQGEVLEQAVLYTRAIVLGAPGMLLVYAATGIFRGLQRIRITLIAAVGGAVINTILDVLFVIVFGWGIAGSGIATLIAQWSMGLWLAIPACLWARHDGVSLRPRIEGIKAASSDGWPLFIRTLALRVAMVATVMVAARLGTQVLAAYQAVNAAWNFALNILDSVAIAGQTLVGAALGAKAFDQARKLTRTTAITGTLLGVVVGAIFAFLGACFAFAFTPNAEIQILITAGMATVGIFFPMLGWMWALDGILIGAGDFRYLALTCSGVSAVYLVVLVACIAFLFPHIQHPTVLTIALWGVFNIVQMGGRTITNALRARTDSWMHRETDA</sequence>
<feature type="transmembrane region" description="Helical" evidence="8">
    <location>
        <begin position="145"/>
        <end position="163"/>
    </location>
</feature>
<feature type="transmembrane region" description="Helical" evidence="8">
    <location>
        <begin position="357"/>
        <end position="381"/>
    </location>
</feature>
<feature type="transmembrane region" description="Helical" evidence="8">
    <location>
        <begin position="103"/>
        <end position="125"/>
    </location>
</feature>
<dbReference type="AlphaFoldDB" id="A0A8J3EXD1"/>
<comment type="similarity">
    <text evidence="2">Belongs to the multi antimicrobial extrusion (MATE) (TC 2.A.66.1) family.</text>
</comment>
<dbReference type="GO" id="GO:0005886">
    <property type="term" value="C:plasma membrane"/>
    <property type="evidence" value="ECO:0007669"/>
    <property type="project" value="UniProtKB-SubCell"/>
</dbReference>
<feature type="transmembrane region" description="Helical" evidence="8">
    <location>
        <begin position="175"/>
        <end position="201"/>
    </location>
</feature>
<comment type="caution">
    <text evidence="9">The sequence shown here is derived from an EMBL/GenBank/DDBJ whole genome shotgun (WGS) entry which is preliminary data.</text>
</comment>
<proteinExistence type="inferred from homology"/>
<feature type="transmembrane region" description="Helical" evidence="8">
    <location>
        <begin position="393"/>
        <end position="417"/>
    </location>
</feature>
<feature type="transmembrane region" description="Helical" evidence="8">
    <location>
        <begin position="27"/>
        <end position="47"/>
    </location>
</feature>
<keyword evidence="3" id="KW-0813">Transport</keyword>
<organism evidence="9 10">
    <name type="scientific">Galliscardovia ingluviei</name>
    <dbReference type="NCBI Taxonomy" id="1769422"/>
    <lineage>
        <taxon>Bacteria</taxon>
        <taxon>Bacillati</taxon>
        <taxon>Actinomycetota</taxon>
        <taxon>Actinomycetes</taxon>
        <taxon>Bifidobacteriales</taxon>
        <taxon>Bifidobacteriaceae</taxon>
        <taxon>Galliscardovia</taxon>
    </lineage>
</organism>
<dbReference type="InterPro" id="IPR044644">
    <property type="entry name" value="DinF-like"/>
</dbReference>
<protein>
    <submittedName>
        <fullName evidence="9">MATE family efflux transporter</fullName>
    </submittedName>
</protein>
<evidence type="ECO:0000256" key="5">
    <source>
        <dbReference type="ARBA" id="ARBA00022692"/>
    </source>
</evidence>
<keyword evidence="7 8" id="KW-0472">Membrane</keyword>
<dbReference type="PIRSF" id="PIRSF006603">
    <property type="entry name" value="DinF"/>
    <property type="match status" value="1"/>
</dbReference>
<dbReference type="Proteomes" id="UP000619536">
    <property type="component" value="Unassembled WGS sequence"/>
</dbReference>
<comment type="subcellular location">
    <subcellularLocation>
        <location evidence="1">Cell membrane</location>
        <topology evidence="1">Multi-pass membrane protein</topology>
    </subcellularLocation>
</comment>
<evidence type="ECO:0000256" key="6">
    <source>
        <dbReference type="ARBA" id="ARBA00022989"/>
    </source>
</evidence>
<feature type="transmembrane region" description="Helical" evidence="8">
    <location>
        <begin position="324"/>
        <end position="351"/>
    </location>
</feature>
<evidence type="ECO:0000313" key="10">
    <source>
        <dbReference type="Proteomes" id="UP000619536"/>
    </source>
</evidence>
<dbReference type="GO" id="GO:0015297">
    <property type="term" value="F:antiporter activity"/>
    <property type="evidence" value="ECO:0007669"/>
    <property type="project" value="InterPro"/>
</dbReference>
<reference evidence="9" key="1">
    <citation type="journal article" date="2014" name="Int. J. Syst. Evol. Microbiol.">
        <title>Complete genome sequence of Corynebacterium casei LMG S-19264T (=DSM 44701T), isolated from a smear-ripened cheese.</title>
        <authorList>
            <consortium name="US DOE Joint Genome Institute (JGI-PGF)"/>
            <person name="Walter F."/>
            <person name="Albersmeier A."/>
            <person name="Kalinowski J."/>
            <person name="Ruckert C."/>
        </authorList>
    </citation>
    <scope>NUCLEOTIDE SEQUENCE</scope>
    <source>
        <strain evidence="9">CCM 8606</strain>
    </source>
</reference>
<evidence type="ECO:0000256" key="4">
    <source>
        <dbReference type="ARBA" id="ARBA00022475"/>
    </source>
</evidence>
<keyword evidence="10" id="KW-1185">Reference proteome</keyword>
<dbReference type="InterPro" id="IPR048279">
    <property type="entry name" value="MdtK-like"/>
</dbReference>
<accession>A0A8J3EXD1</accession>
<reference evidence="9" key="2">
    <citation type="submission" date="2020-09" db="EMBL/GenBank/DDBJ databases">
        <authorList>
            <person name="Sun Q."/>
            <person name="Sedlacek I."/>
        </authorList>
    </citation>
    <scope>NUCLEOTIDE SEQUENCE</scope>
    <source>
        <strain evidence="9">CCM 8606</strain>
    </source>
</reference>
<feature type="transmembrane region" description="Helical" evidence="8">
    <location>
        <begin position="249"/>
        <end position="270"/>
    </location>
</feature>
<evidence type="ECO:0000256" key="3">
    <source>
        <dbReference type="ARBA" id="ARBA00022448"/>
    </source>
</evidence>